<gene>
    <name evidence="3" type="ORF">AOQ84DRAFT_402594</name>
</gene>
<feature type="signal peptide" evidence="2">
    <location>
        <begin position="1"/>
        <end position="27"/>
    </location>
</feature>
<organism evidence="3 4">
    <name type="scientific">Glonium stellatum</name>
    <dbReference type="NCBI Taxonomy" id="574774"/>
    <lineage>
        <taxon>Eukaryota</taxon>
        <taxon>Fungi</taxon>
        <taxon>Dikarya</taxon>
        <taxon>Ascomycota</taxon>
        <taxon>Pezizomycotina</taxon>
        <taxon>Dothideomycetes</taxon>
        <taxon>Pleosporomycetidae</taxon>
        <taxon>Gloniales</taxon>
        <taxon>Gloniaceae</taxon>
        <taxon>Glonium</taxon>
    </lineage>
</organism>
<feature type="transmembrane region" description="Helical" evidence="1">
    <location>
        <begin position="352"/>
        <end position="377"/>
    </location>
</feature>
<keyword evidence="2" id="KW-0732">Signal</keyword>
<feature type="transmembrane region" description="Helical" evidence="1">
    <location>
        <begin position="444"/>
        <end position="466"/>
    </location>
</feature>
<evidence type="ECO:0000313" key="4">
    <source>
        <dbReference type="Proteomes" id="UP000250140"/>
    </source>
</evidence>
<keyword evidence="1" id="KW-0812">Transmembrane</keyword>
<protein>
    <submittedName>
        <fullName evidence="3">Uncharacterized protein</fullName>
    </submittedName>
</protein>
<keyword evidence="1" id="KW-0472">Membrane</keyword>
<dbReference type="OrthoDB" id="5406607at2759"/>
<reference evidence="3 4" key="1">
    <citation type="journal article" date="2016" name="Nat. Commun.">
        <title>Ectomycorrhizal ecology is imprinted in the genome of the dominant symbiotic fungus Cenococcum geophilum.</title>
        <authorList>
            <consortium name="DOE Joint Genome Institute"/>
            <person name="Peter M."/>
            <person name="Kohler A."/>
            <person name="Ohm R.A."/>
            <person name="Kuo A."/>
            <person name="Krutzmann J."/>
            <person name="Morin E."/>
            <person name="Arend M."/>
            <person name="Barry K.W."/>
            <person name="Binder M."/>
            <person name="Choi C."/>
            <person name="Clum A."/>
            <person name="Copeland A."/>
            <person name="Grisel N."/>
            <person name="Haridas S."/>
            <person name="Kipfer T."/>
            <person name="LaButti K."/>
            <person name="Lindquist E."/>
            <person name="Lipzen A."/>
            <person name="Maire R."/>
            <person name="Meier B."/>
            <person name="Mihaltcheva S."/>
            <person name="Molinier V."/>
            <person name="Murat C."/>
            <person name="Poggeler S."/>
            <person name="Quandt C.A."/>
            <person name="Sperisen C."/>
            <person name="Tritt A."/>
            <person name="Tisserant E."/>
            <person name="Crous P.W."/>
            <person name="Henrissat B."/>
            <person name="Nehls U."/>
            <person name="Egli S."/>
            <person name="Spatafora J.W."/>
            <person name="Grigoriev I.V."/>
            <person name="Martin F.M."/>
        </authorList>
    </citation>
    <scope>NUCLEOTIDE SEQUENCE [LARGE SCALE GENOMIC DNA]</scope>
    <source>
        <strain evidence="3 4">CBS 207.34</strain>
    </source>
</reference>
<evidence type="ECO:0000256" key="2">
    <source>
        <dbReference type="SAM" id="SignalP"/>
    </source>
</evidence>
<name>A0A8E2F406_9PEZI</name>
<feature type="transmembrane region" description="Helical" evidence="1">
    <location>
        <begin position="389"/>
        <end position="407"/>
    </location>
</feature>
<sequence length="475" mass="52959">MAITFPLWRSSFAFLSFACIYASVVRSATINITVTVPAGSSNHGLSSYVCVPTKWYDVIVFFGANFFAHAATIRTLPGERPKEVAFTVILALLFPFSGISRGVEAIVRHASWPPCSGLRCAARAGALCIVTRTWLWGPVRNTVLKGLIFPNTLEEQSNVYGYTVGKDRQQGLISTEYRYSGEIGAKPIARRVIHGVNQQCLDDSYDVAILPSNTQIELRRRDTPRSNHTDNIHCEHERTLAITSMYNVPQMLVAIVQLAYSSVTLYRTKGDQLDRFGYAAFGLTVLPYLIMSAMNLVGNLLTPTYPYLYMVCSEEMEELEVRAGSQGRLTGTVAHIPFQTTEEPERWALNTIAYWLSISVALLLPLPYVVIGALTRFHPNNSSHVQRIFTMYWLAVGIIVGAAIPFWKPNTSIKPFMFGLIRILPLLTKYPLPGLIEFFILMGWYTLVFLSSSAALGGFVVVAQMIKEYGSCTRF</sequence>
<keyword evidence="4" id="KW-1185">Reference proteome</keyword>
<feature type="transmembrane region" description="Helical" evidence="1">
    <location>
        <begin position="278"/>
        <end position="301"/>
    </location>
</feature>
<evidence type="ECO:0000313" key="3">
    <source>
        <dbReference type="EMBL" id="OCL10122.1"/>
    </source>
</evidence>
<dbReference type="EMBL" id="KV749306">
    <property type="protein sequence ID" value="OCL10122.1"/>
    <property type="molecule type" value="Genomic_DNA"/>
</dbReference>
<dbReference type="Proteomes" id="UP000250140">
    <property type="component" value="Unassembled WGS sequence"/>
</dbReference>
<accession>A0A8E2F406</accession>
<feature type="chain" id="PRO_5034306711" evidence="2">
    <location>
        <begin position="28"/>
        <end position="475"/>
    </location>
</feature>
<dbReference type="AlphaFoldDB" id="A0A8E2F406"/>
<proteinExistence type="predicted"/>
<evidence type="ECO:0000256" key="1">
    <source>
        <dbReference type="SAM" id="Phobius"/>
    </source>
</evidence>
<keyword evidence="1" id="KW-1133">Transmembrane helix</keyword>